<accession>A0AC59Z345</accession>
<evidence type="ECO:0000313" key="2">
    <source>
        <dbReference type="Proteomes" id="UP001162501"/>
    </source>
</evidence>
<feature type="non-terminal residue" evidence="1">
    <location>
        <position position="125"/>
    </location>
</feature>
<proteinExistence type="predicted"/>
<dbReference type="Proteomes" id="UP001162501">
    <property type="component" value="Chromosome 23"/>
</dbReference>
<reference evidence="1" key="1">
    <citation type="submission" date="2023-05" db="EMBL/GenBank/DDBJ databases">
        <authorList>
            <consortium name="ELIXIR-Norway"/>
        </authorList>
    </citation>
    <scope>NUCLEOTIDE SEQUENCE</scope>
</reference>
<organism evidence="1 2">
    <name type="scientific">Rangifer tarandus platyrhynchus</name>
    <name type="common">Svalbard reindeer</name>
    <dbReference type="NCBI Taxonomy" id="3082113"/>
    <lineage>
        <taxon>Eukaryota</taxon>
        <taxon>Metazoa</taxon>
        <taxon>Chordata</taxon>
        <taxon>Craniata</taxon>
        <taxon>Vertebrata</taxon>
        <taxon>Euteleostomi</taxon>
        <taxon>Mammalia</taxon>
        <taxon>Eutheria</taxon>
        <taxon>Laurasiatheria</taxon>
        <taxon>Artiodactyla</taxon>
        <taxon>Ruminantia</taxon>
        <taxon>Pecora</taxon>
        <taxon>Cervidae</taxon>
        <taxon>Odocoileinae</taxon>
        <taxon>Rangifer</taxon>
    </lineage>
</organism>
<dbReference type="EMBL" id="OX596107">
    <property type="protein sequence ID" value="CAN0187394.1"/>
    <property type="molecule type" value="Genomic_DNA"/>
</dbReference>
<reference evidence="1" key="2">
    <citation type="submission" date="2025-03" db="EMBL/GenBank/DDBJ databases">
        <authorList>
            <consortium name="ELIXIR-Norway"/>
            <consortium name="Elixir Norway"/>
        </authorList>
    </citation>
    <scope>NUCLEOTIDE SEQUENCE</scope>
</reference>
<sequence length="125" mass="13770">MKLMWILISRLLVASNEAPSMGTSRWKECLFREPLARRRRISAAAHAGPPSLLSVLPAVRQAWGYDRHHDGRLRLQQNSPAPAAELASTRCHPPKLSCPLLGPCICSAPQLGSRGSFGWTKLHVV</sequence>
<protein>
    <submittedName>
        <fullName evidence="1">Uncharacterized protein</fullName>
    </submittedName>
</protein>
<gene>
    <name evidence="1" type="ORF">MRATA1EN22A_LOCUS13354</name>
</gene>
<evidence type="ECO:0000313" key="1">
    <source>
        <dbReference type="EMBL" id="CAN0187394.1"/>
    </source>
</evidence>
<name>A0AC59Z345_RANTA</name>